<dbReference type="Gene3D" id="3.30.470.20">
    <property type="entry name" value="ATP-grasp fold, B domain"/>
    <property type="match status" value="1"/>
</dbReference>
<dbReference type="GO" id="GO:0005524">
    <property type="term" value="F:ATP binding"/>
    <property type="evidence" value="ECO:0007669"/>
    <property type="project" value="UniProtKB-KW"/>
</dbReference>
<dbReference type="Proteomes" id="UP000013827">
    <property type="component" value="Unassembled WGS sequence"/>
</dbReference>
<reference evidence="5" key="2">
    <citation type="submission" date="2024-10" db="UniProtKB">
        <authorList>
            <consortium name="EnsemblProtists"/>
        </authorList>
    </citation>
    <scope>IDENTIFICATION</scope>
</reference>
<keyword evidence="2" id="KW-0547">Nucleotide-binding</keyword>
<dbReference type="HOGENOM" id="CLU_790914_0_0_1"/>
<dbReference type="RefSeq" id="XP_005774228.1">
    <property type="nucleotide sequence ID" value="XM_005774171.1"/>
</dbReference>
<protein>
    <recommendedName>
        <fullName evidence="7">ATP-grasp domain-containing protein</fullName>
    </recommendedName>
</protein>
<evidence type="ECO:0000313" key="6">
    <source>
        <dbReference type="Proteomes" id="UP000013827"/>
    </source>
</evidence>
<dbReference type="GO" id="GO:0016874">
    <property type="term" value="F:ligase activity"/>
    <property type="evidence" value="ECO:0007669"/>
    <property type="project" value="UniProtKB-KW"/>
</dbReference>
<evidence type="ECO:0000256" key="2">
    <source>
        <dbReference type="ARBA" id="ARBA00022741"/>
    </source>
</evidence>
<keyword evidence="3" id="KW-0067">ATP-binding</keyword>
<dbReference type="PANTHER" id="PTHR43585">
    <property type="entry name" value="FUMIPYRROLE BIOSYNTHESIS PROTEIN C"/>
    <property type="match status" value="1"/>
</dbReference>
<evidence type="ECO:0000256" key="3">
    <source>
        <dbReference type="ARBA" id="ARBA00022840"/>
    </source>
</evidence>
<keyword evidence="1" id="KW-0436">Ligase</keyword>
<feature type="region of interest" description="Disordered" evidence="4">
    <location>
        <begin position="1"/>
        <end position="24"/>
    </location>
</feature>
<name>A0A0D3JE64_EMIH1</name>
<dbReference type="AlphaFoldDB" id="A0A0D3JE64"/>
<dbReference type="GeneID" id="17267359"/>
<keyword evidence="6" id="KW-1185">Reference proteome</keyword>
<dbReference type="SUPFAM" id="SSF56059">
    <property type="entry name" value="Glutathione synthetase ATP-binding domain-like"/>
    <property type="match status" value="1"/>
</dbReference>
<sequence length="351" mass="37623">MGEGARETSPDSLPQDGSRCAHADASSSPLELEQLLVALAAASAAIAWSEVRGCGRGDGGAETMMVWKYDKRLANGSQFVYFGMDPVDPTSRIGQAVIQYTRHAIDAIKIKNGATHSEVMFTKDGPCLVEVNCRCHGGNGTWMPLASMLTGGYNMVTASIDAYLDPKAWDKIPPIPKYPFQGSGKNVMFVSYCEGTVSGTPGYDIIKALPSFSSCNADIKPGDTITKTVDLFGCTGQAILAHTDPEVVAADLKVIRNLESSNKMFTLEGGAEDRFTKVLEPEVRQSVRASTMKEGARSSMADRMAGQKEAAILLAEEIRHAEEVAELHKKYQLAGGICGVAALLGMFMLKK</sequence>
<dbReference type="InterPro" id="IPR052032">
    <property type="entry name" value="ATP-dep_AA_Ligase"/>
</dbReference>
<dbReference type="PaxDb" id="2903-EOD21799"/>
<evidence type="ECO:0008006" key="7">
    <source>
        <dbReference type="Google" id="ProtNLM"/>
    </source>
</evidence>
<organism evidence="5 6">
    <name type="scientific">Emiliania huxleyi (strain CCMP1516)</name>
    <dbReference type="NCBI Taxonomy" id="280463"/>
    <lineage>
        <taxon>Eukaryota</taxon>
        <taxon>Haptista</taxon>
        <taxon>Haptophyta</taxon>
        <taxon>Prymnesiophyceae</taxon>
        <taxon>Isochrysidales</taxon>
        <taxon>Noelaerhabdaceae</taxon>
        <taxon>Emiliania</taxon>
    </lineage>
</organism>
<proteinExistence type="predicted"/>
<evidence type="ECO:0000313" key="5">
    <source>
        <dbReference type="EnsemblProtists" id="EOD21799"/>
    </source>
</evidence>
<dbReference type="EnsemblProtists" id="EOD21799">
    <property type="protein sequence ID" value="EOD21799"/>
    <property type="gene ID" value="EMIHUDRAFT_240891"/>
</dbReference>
<accession>A0A0D3JE64</accession>
<reference evidence="6" key="1">
    <citation type="journal article" date="2013" name="Nature">
        <title>Pan genome of the phytoplankton Emiliania underpins its global distribution.</title>
        <authorList>
            <person name="Read B.A."/>
            <person name="Kegel J."/>
            <person name="Klute M.J."/>
            <person name="Kuo A."/>
            <person name="Lefebvre S.C."/>
            <person name="Maumus F."/>
            <person name="Mayer C."/>
            <person name="Miller J."/>
            <person name="Monier A."/>
            <person name="Salamov A."/>
            <person name="Young J."/>
            <person name="Aguilar M."/>
            <person name="Claverie J.M."/>
            <person name="Frickenhaus S."/>
            <person name="Gonzalez K."/>
            <person name="Herman E.K."/>
            <person name="Lin Y.C."/>
            <person name="Napier J."/>
            <person name="Ogata H."/>
            <person name="Sarno A.F."/>
            <person name="Shmutz J."/>
            <person name="Schroeder D."/>
            <person name="de Vargas C."/>
            <person name="Verret F."/>
            <person name="von Dassow P."/>
            <person name="Valentin K."/>
            <person name="Van de Peer Y."/>
            <person name="Wheeler G."/>
            <person name="Dacks J.B."/>
            <person name="Delwiche C.F."/>
            <person name="Dyhrman S.T."/>
            <person name="Glockner G."/>
            <person name="John U."/>
            <person name="Richards T."/>
            <person name="Worden A.Z."/>
            <person name="Zhang X."/>
            <person name="Grigoriev I.V."/>
            <person name="Allen A.E."/>
            <person name="Bidle K."/>
            <person name="Borodovsky M."/>
            <person name="Bowler C."/>
            <person name="Brownlee C."/>
            <person name="Cock J.M."/>
            <person name="Elias M."/>
            <person name="Gladyshev V.N."/>
            <person name="Groth M."/>
            <person name="Guda C."/>
            <person name="Hadaegh A."/>
            <person name="Iglesias-Rodriguez M.D."/>
            <person name="Jenkins J."/>
            <person name="Jones B.M."/>
            <person name="Lawson T."/>
            <person name="Leese F."/>
            <person name="Lindquist E."/>
            <person name="Lobanov A."/>
            <person name="Lomsadze A."/>
            <person name="Malik S.B."/>
            <person name="Marsh M.E."/>
            <person name="Mackinder L."/>
            <person name="Mock T."/>
            <person name="Mueller-Roeber B."/>
            <person name="Pagarete A."/>
            <person name="Parker M."/>
            <person name="Probert I."/>
            <person name="Quesneville H."/>
            <person name="Raines C."/>
            <person name="Rensing S.A."/>
            <person name="Riano-Pachon D.M."/>
            <person name="Richier S."/>
            <person name="Rokitta S."/>
            <person name="Shiraiwa Y."/>
            <person name="Soanes D.M."/>
            <person name="van der Giezen M."/>
            <person name="Wahlund T.M."/>
            <person name="Williams B."/>
            <person name="Wilson W."/>
            <person name="Wolfe G."/>
            <person name="Wurch L.L."/>
        </authorList>
    </citation>
    <scope>NUCLEOTIDE SEQUENCE</scope>
</reference>
<dbReference type="PANTHER" id="PTHR43585:SF2">
    <property type="entry name" value="ATP-GRASP ENZYME FSQD"/>
    <property type="match status" value="1"/>
</dbReference>
<evidence type="ECO:0000256" key="1">
    <source>
        <dbReference type="ARBA" id="ARBA00022598"/>
    </source>
</evidence>
<evidence type="ECO:0000256" key="4">
    <source>
        <dbReference type="SAM" id="MobiDB-lite"/>
    </source>
</evidence>
<dbReference type="KEGG" id="ehx:EMIHUDRAFT_240891"/>